<feature type="region of interest" description="Disordered" evidence="1">
    <location>
        <begin position="50"/>
        <end position="77"/>
    </location>
</feature>
<gene>
    <name evidence="2" type="ORF">AAIK43_16715</name>
</gene>
<organism evidence="2 3">
    <name type="scientific">Achromobacter denitrificans</name>
    <name type="common">Alcaligenes denitrificans</name>
    <dbReference type="NCBI Taxonomy" id="32002"/>
    <lineage>
        <taxon>Bacteria</taxon>
        <taxon>Pseudomonadati</taxon>
        <taxon>Pseudomonadota</taxon>
        <taxon>Betaproteobacteria</taxon>
        <taxon>Burkholderiales</taxon>
        <taxon>Alcaligenaceae</taxon>
        <taxon>Achromobacter</taxon>
    </lineage>
</organism>
<keyword evidence="3" id="KW-1185">Reference proteome</keyword>
<proteinExistence type="predicted"/>
<feature type="region of interest" description="Disordered" evidence="1">
    <location>
        <begin position="108"/>
        <end position="128"/>
    </location>
</feature>
<dbReference type="EMBL" id="CP154792">
    <property type="protein sequence ID" value="XAN19637.1"/>
    <property type="molecule type" value="Genomic_DNA"/>
</dbReference>
<sequence length="128" mass="13650">MNKPHIKLLGGVWRCQDGDATATGQTPRDCYTRWLAAAIKVAFQRGGHADAVVPLPKPKRQPAQRRPQKPKALDGMDIPVFVAGPRNINALARPALSLSSVGLRVNGERALAAQPKTPSLSGGRRGGE</sequence>
<evidence type="ECO:0000313" key="3">
    <source>
        <dbReference type="Proteomes" id="UP001446337"/>
    </source>
</evidence>
<dbReference type="Proteomes" id="UP001446337">
    <property type="component" value="Chromosome"/>
</dbReference>
<evidence type="ECO:0000256" key="1">
    <source>
        <dbReference type="SAM" id="MobiDB-lite"/>
    </source>
</evidence>
<name>A0ABZ3GC51_ACHDE</name>
<evidence type="ECO:0000313" key="2">
    <source>
        <dbReference type="EMBL" id="XAN19637.1"/>
    </source>
</evidence>
<dbReference type="RefSeq" id="WP_343499666.1">
    <property type="nucleotide sequence ID" value="NZ_CP154792.1"/>
</dbReference>
<accession>A0ABZ3GC51</accession>
<feature type="compositionally biased region" description="Basic residues" evidence="1">
    <location>
        <begin position="57"/>
        <end position="69"/>
    </location>
</feature>
<reference evidence="2 3" key="1">
    <citation type="submission" date="2024-05" db="EMBL/GenBank/DDBJ databases">
        <title>Achromobacter denitrificans. BP1, complete genome.</title>
        <authorList>
            <person name="Zhang B."/>
        </authorList>
    </citation>
    <scope>NUCLEOTIDE SEQUENCE [LARGE SCALE GENOMIC DNA]</scope>
    <source>
        <strain evidence="2 3">BP1</strain>
    </source>
</reference>
<protein>
    <submittedName>
        <fullName evidence="2">Uncharacterized protein</fullName>
    </submittedName>
</protein>